<organism evidence="1 2">
    <name type="scientific">Populus alba</name>
    <name type="common">White poplar</name>
    <dbReference type="NCBI Taxonomy" id="43335"/>
    <lineage>
        <taxon>Eukaryota</taxon>
        <taxon>Viridiplantae</taxon>
        <taxon>Streptophyta</taxon>
        <taxon>Embryophyta</taxon>
        <taxon>Tracheophyta</taxon>
        <taxon>Spermatophyta</taxon>
        <taxon>Magnoliopsida</taxon>
        <taxon>eudicotyledons</taxon>
        <taxon>Gunneridae</taxon>
        <taxon>Pentapetalae</taxon>
        <taxon>rosids</taxon>
        <taxon>fabids</taxon>
        <taxon>Malpighiales</taxon>
        <taxon>Salicaceae</taxon>
        <taxon>Saliceae</taxon>
        <taxon>Populus</taxon>
    </lineage>
</organism>
<comment type="caution">
    <text evidence="1">The sequence shown here is derived from an EMBL/GenBank/DDBJ whole genome shotgun (WGS) entry which is preliminary data.</text>
</comment>
<dbReference type="EMBL" id="RCHU02000001">
    <property type="protein sequence ID" value="KAL3610758.1"/>
    <property type="molecule type" value="Genomic_DNA"/>
</dbReference>
<gene>
    <name evidence="1" type="ORF">D5086_001778</name>
</gene>
<dbReference type="Proteomes" id="UP000309997">
    <property type="component" value="Unassembled WGS sequence"/>
</dbReference>
<reference evidence="1 2" key="1">
    <citation type="journal article" date="2024" name="Plant Biotechnol. J.">
        <title>Genome and CRISPR/Cas9 system of a widespread forest tree (Populus alba) in the world.</title>
        <authorList>
            <person name="Liu Y.J."/>
            <person name="Jiang P.F."/>
            <person name="Han X.M."/>
            <person name="Li X.Y."/>
            <person name="Wang H.M."/>
            <person name="Wang Y.J."/>
            <person name="Wang X.X."/>
            <person name="Zeng Q.Y."/>
        </authorList>
    </citation>
    <scope>NUCLEOTIDE SEQUENCE [LARGE SCALE GENOMIC DNA]</scope>
    <source>
        <strain evidence="2">cv. PAL-ZL1</strain>
    </source>
</reference>
<evidence type="ECO:0000313" key="1">
    <source>
        <dbReference type="EMBL" id="KAL3610758.1"/>
    </source>
</evidence>
<evidence type="ECO:0000313" key="2">
    <source>
        <dbReference type="Proteomes" id="UP000309997"/>
    </source>
</evidence>
<proteinExistence type="predicted"/>
<sequence length="91" mass="9861">MAKTRRKTAATVSRGKDTFHVLVPDEHIHDGSIILGLQDIKSNVIPCTSSSLPSSLSPTTSVLLALLFYLPSRLSSDSKLVDTDTIEYCSI</sequence>
<accession>A0ACC4D0X0</accession>
<keyword evidence="2" id="KW-1185">Reference proteome</keyword>
<protein>
    <submittedName>
        <fullName evidence="1">Uncharacterized protein</fullName>
    </submittedName>
</protein>
<name>A0ACC4D0X0_POPAL</name>